<comment type="caution">
    <text evidence="1">The sequence shown here is derived from an EMBL/GenBank/DDBJ whole genome shotgun (WGS) entry which is preliminary data.</text>
</comment>
<dbReference type="InterPro" id="IPR003772">
    <property type="entry name" value="YceD"/>
</dbReference>
<dbReference type="Pfam" id="PF02620">
    <property type="entry name" value="YceD"/>
    <property type="match status" value="1"/>
</dbReference>
<dbReference type="OrthoDB" id="9790372at2"/>
<dbReference type="PANTHER" id="PTHR34374">
    <property type="entry name" value="LARGE RIBOSOMAL RNA SUBUNIT ACCUMULATION PROTEIN YCED HOMOLOG 1, CHLOROPLASTIC"/>
    <property type="match status" value="1"/>
</dbReference>
<reference evidence="2" key="1">
    <citation type="submission" date="2016-06" db="EMBL/GenBank/DDBJ databases">
        <title>Draft genome sequence of Desulfoplanes formicivorans strain Pf12B.</title>
        <authorList>
            <person name="Watanabe M."/>
            <person name="Kojima H."/>
            <person name="Fukui M."/>
        </authorList>
    </citation>
    <scope>NUCLEOTIDE SEQUENCE [LARGE SCALE GENOMIC DNA]</scope>
    <source>
        <strain evidence="2">Pf12B</strain>
    </source>
</reference>
<dbReference type="PANTHER" id="PTHR34374:SF1">
    <property type="entry name" value="LARGE RIBOSOMAL RNA SUBUNIT ACCUMULATION PROTEIN YCED HOMOLOG 1, CHLOROPLASTIC"/>
    <property type="match status" value="1"/>
</dbReference>
<dbReference type="AlphaFoldDB" id="A0A194AEZ0"/>
<evidence type="ECO:0000313" key="1">
    <source>
        <dbReference type="EMBL" id="GAU07898.1"/>
    </source>
</evidence>
<evidence type="ECO:0008006" key="3">
    <source>
        <dbReference type="Google" id="ProtNLM"/>
    </source>
</evidence>
<name>A0A194AEZ0_9BACT</name>
<dbReference type="Proteomes" id="UP000095200">
    <property type="component" value="Unassembled WGS sequence"/>
</dbReference>
<dbReference type="RefSeq" id="WP_069857398.1">
    <property type="nucleotide sequence ID" value="NZ_BDFE01000008.1"/>
</dbReference>
<accession>A0A194AEZ0</accession>
<proteinExistence type="predicted"/>
<protein>
    <recommendedName>
        <fullName evidence="3">Metal-binding protein</fullName>
    </recommendedName>
</protein>
<keyword evidence="2" id="KW-1185">Reference proteome</keyword>
<sequence length="174" mass="19419">MQTQWIALHDIPANGREFSFHDQDIWNRLFDDYALPCRAEQPVRVDFTIIPANDGIFVQGTVSGTVILGCSRCLEDARIVCNEPFDFFEPLVADDNASRNSLVREQAGILEFDIIGLAWEQFIMALPDKPLCSPTCKGICPDCGQNLNAGTCTCRKEVGDPRLSVLRNLKISKN</sequence>
<dbReference type="STRING" id="1592317.DPF_0597"/>
<gene>
    <name evidence="1" type="ORF">DPF_0597</name>
</gene>
<dbReference type="EMBL" id="BDFE01000008">
    <property type="protein sequence ID" value="GAU07898.1"/>
    <property type="molecule type" value="Genomic_DNA"/>
</dbReference>
<organism evidence="1 2">
    <name type="scientific">Desulfoplanes formicivorans</name>
    <dbReference type="NCBI Taxonomy" id="1592317"/>
    <lineage>
        <taxon>Bacteria</taxon>
        <taxon>Pseudomonadati</taxon>
        <taxon>Thermodesulfobacteriota</taxon>
        <taxon>Desulfovibrionia</taxon>
        <taxon>Desulfovibrionales</taxon>
        <taxon>Desulfoplanaceae</taxon>
        <taxon>Desulfoplanes</taxon>
    </lineage>
</organism>
<evidence type="ECO:0000313" key="2">
    <source>
        <dbReference type="Proteomes" id="UP000095200"/>
    </source>
</evidence>